<gene>
    <name evidence="1" type="ORF">LC0644_1865</name>
</gene>
<accession>A0A0C9PQN7</accession>
<organism evidence="1 2">
    <name type="scientific">Lacticaseibacillus paracasei NRIC 0644</name>
    <dbReference type="NCBI Taxonomy" id="1435038"/>
    <lineage>
        <taxon>Bacteria</taxon>
        <taxon>Bacillati</taxon>
        <taxon>Bacillota</taxon>
        <taxon>Bacilli</taxon>
        <taxon>Lactobacillales</taxon>
        <taxon>Lactobacillaceae</taxon>
        <taxon>Lacticaseibacillus</taxon>
    </lineage>
</organism>
<sequence length="344" mass="40007">MSSQERITTILLRLLRGDKLNKQALMTEFNKDESSIRRDISVIKRAFDDVFSEPAPFIAASSGDYRLKPNLHAAGRSLDDGQLLAIALILTASRGLSSVEMKQLMAQLLPAGPEHKGLDRLTKNPVFEYRGVPKISLTNRLARLSQAIVNHELISFDHVYHGEMRHFDRRLPTGLFFGDLFFYLIVDGSDEQADDDPDEGKFVRFRLDYMRNITYHRQQPTHDHDERFRGGRLQNHTWYPYLGKPINLEILYSYDLQFVLDRFPEAIVDWKNVRDRPFIKNPYARKVYHITIPVNDGFGVRMWLQGQGDLVKVLAPKHIRDYVVWVLRKSLKNYQNEDDTGKYL</sequence>
<dbReference type="Proteomes" id="UP000032552">
    <property type="component" value="Unassembled WGS sequence"/>
</dbReference>
<evidence type="ECO:0000313" key="1">
    <source>
        <dbReference type="EMBL" id="GAN37276.1"/>
    </source>
</evidence>
<comment type="caution">
    <text evidence="1">The sequence shown here is derived from an EMBL/GenBank/DDBJ whole genome shotgun (WGS) entry which is preliminary data.</text>
</comment>
<dbReference type="RefSeq" id="WP_045624742.1">
    <property type="nucleotide sequence ID" value="NZ_BAYM01000106.1"/>
</dbReference>
<dbReference type="EMBL" id="BAYM01000106">
    <property type="protein sequence ID" value="GAN37276.1"/>
    <property type="molecule type" value="Genomic_DNA"/>
</dbReference>
<reference evidence="2" key="1">
    <citation type="submission" date="2014-05" db="EMBL/GenBank/DDBJ databases">
        <title>Whole genome sequencing of Lactobacillus casei NRIC0644.</title>
        <authorList>
            <person name="Atarashi H."/>
            <person name="Yoshida Y."/>
            <person name="Fujimura S."/>
            <person name="Tanaka N."/>
            <person name="Shiwa Y."/>
            <person name="Yoshikawa H."/>
            <person name="Okada S."/>
            <person name="Nakagawa J."/>
        </authorList>
    </citation>
    <scope>NUCLEOTIDE SEQUENCE [LARGE SCALE GENOMIC DNA]</scope>
    <source>
        <strain evidence="2">NRIC0644</strain>
    </source>
</reference>
<protein>
    <submittedName>
        <fullName evidence="1">Transcriptional regulator</fullName>
    </submittedName>
</protein>
<dbReference type="AlphaFoldDB" id="A0A0C9PQN7"/>
<evidence type="ECO:0000313" key="2">
    <source>
        <dbReference type="Proteomes" id="UP000032552"/>
    </source>
</evidence>
<proteinExistence type="predicted"/>
<name>A0A0C9PQN7_LACPA</name>